<sequence>MAVSLAVESIDLHYGAARALKAVSVEAKPAAITAVLGRNGVGKSSLLRAIAGVHPVAKGEVLFGGSALGKAPPYRRARLGLGYVPQGREIFPLLTVRENLQTGFAALKAGERSIPDTIFTLFPVLKDMLSRRGGDLSGGQQQQLAIGRALVTRPKVLILDEPTEGIQPSIIKDIGRALQFLRDELGMTILLVEQYLDFCRELADSIYIMDRGEIVHSGAASELDKPEIRRHLMV</sequence>
<evidence type="ECO:0000256" key="3">
    <source>
        <dbReference type="ARBA" id="ARBA00022741"/>
    </source>
</evidence>
<dbReference type="InterPro" id="IPR027417">
    <property type="entry name" value="P-loop_NTPase"/>
</dbReference>
<accession>A0ABY5MHD6</accession>
<dbReference type="InterPro" id="IPR003593">
    <property type="entry name" value="AAA+_ATPase"/>
</dbReference>
<evidence type="ECO:0000256" key="2">
    <source>
        <dbReference type="ARBA" id="ARBA00022448"/>
    </source>
</evidence>
<comment type="similarity">
    <text evidence="1">Belongs to the ABC transporter superfamily.</text>
</comment>
<evidence type="ECO:0000313" key="8">
    <source>
        <dbReference type="Proteomes" id="UP001342418"/>
    </source>
</evidence>
<keyword evidence="3" id="KW-0547">Nucleotide-binding</keyword>
<dbReference type="NCBIfam" id="TIGR03410">
    <property type="entry name" value="urea_trans_UrtE"/>
    <property type="match status" value="1"/>
</dbReference>
<dbReference type="PROSITE" id="PS50893">
    <property type="entry name" value="ABC_TRANSPORTER_2"/>
    <property type="match status" value="1"/>
</dbReference>
<dbReference type="EMBL" id="CP030941">
    <property type="protein sequence ID" value="UUP16674.1"/>
    <property type="molecule type" value="Genomic_DNA"/>
</dbReference>
<dbReference type="CDD" id="cd03224">
    <property type="entry name" value="ABC_TM1139_LivF_branched"/>
    <property type="match status" value="1"/>
</dbReference>
<dbReference type="RefSeq" id="WP_338529082.1">
    <property type="nucleotide sequence ID" value="NZ_CP030941.1"/>
</dbReference>
<evidence type="ECO:0000256" key="4">
    <source>
        <dbReference type="ARBA" id="ARBA00022840"/>
    </source>
</evidence>
<name>A0ABY5MHD6_9HYPH</name>
<dbReference type="GO" id="GO:0005524">
    <property type="term" value="F:ATP binding"/>
    <property type="evidence" value="ECO:0007669"/>
    <property type="project" value="UniProtKB-KW"/>
</dbReference>
<dbReference type="PANTHER" id="PTHR43820:SF5">
    <property type="entry name" value="HIGH-AFFINITY BRANCHED-CHAIN AMINO ACID TRANSPORT ATP-BINDING PROTEIN"/>
    <property type="match status" value="1"/>
</dbReference>
<evidence type="ECO:0000259" key="6">
    <source>
        <dbReference type="PROSITE" id="PS50893"/>
    </source>
</evidence>
<protein>
    <submittedName>
        <fullName evidence="7">High-affinity branched-chain amino acid transport ATP-binding protein LivF</fullName>
    </submittedName>
</protein>
<keyword evidence="5" id="KW-0029">Amino-acid transport</keyword>
<keyword evidence="2" id="KW-0813">Transport</keyword>
<dbReference type="SMART" id="SM00382">
    <property type="entry name" value="AAA"/>
    <property type="match status" value="1"/>
</dbReference>
<dbReference type="Proteomes" id="UP001342418">
    <property type="component" value="Chromosome"/>
</dbReference>
<evidence type="ECO:0000256" key="1">
    <source>
        <dbReference type="ARBA" id="ARBA00005417"/>
    </source>
</evidence>
<dbReference type="PANTHER" id="PTHR43820">
    <property type="entry name" value="HIGH-AFFINITY BRANCHED-CHAIN AMINO ACID TRANSPORT ATP-BINDING PROTEIN LIVF"/>
    <property type="match status" value="1"/>
</dbReference>
<keyword evidence="8" id="KW-1185">Reference proteome</keyword>
<dbReference type="Gene3D" id="3.40.50.300">
    <property type="entry name" value="P-loop containing nucleotide triphosphate hydrolases"/>
    <property type="match status" value="1"/>
</dbReference>
<gene>
    <name evidence="7" type="primary">livF_3</name>
    <name evidence="7" type="ORF">NTH_01121</name>
</gene>
<reference evidence="7 8" key="1">
    <citation type="submission" date="2018-07" db="EMBL/GenBank/DDBJ databases">
        <title>Genome sequence of Nitratireductor thuwali#1536.</title>
        <authorList>
            <person name="Michoud G."/>
            <person name="Merlino G."/>
            <person name="Sefrji F.O."/>
            <person name="Daffonchio D."/>
        </authorList>
    </citation>
    <scope>NUCLEOTIDE SEQUENCE [LARGE SCALE GENOMIC DNA]</scope>
    <source>
        <strain evidence="8">Nit1536</strain>
    </source>
</reference>
<proteinExistence type="inferred from homology"/>
<evidence type="ECO:0000256" key="5">
    <source>
        <dbReference type="ARBA" id="ARBA00022970"/>
    </source>
</evidence>
<dbReference type="Pfam" id="PF00005">
    <property type="entry name" value="ABC_tran"/>
    <property type="match status" value="1"/>
</dbReference>
<feature type="domain" description="ABC transporter" evidence="6">
    <location>
        <begin position="5"/>
        <end position="234"/>
    </location>
</feature>
<dbReference type="SUPFAM" id="SSF52540">
    <property type="entry name" value="P-loop containing nucleoside triphosphate hydrolases"/>
    <property type="match status" value="1"/>
</dbReference>
<dbReference type="InterPro" id="IPR017780">
    <property type="entry name" value="ABC_transptr_urea_ATP-bd_UrtE"/>
</dbReference>
<keyword evidence="4 7" id="KW-0067">ATP-binding</keyword>
<evidence type="ECO:0000313" key="7">
    <source>
        <dbReference type="EMBL" id="UUP16674.1"/>
    </source>
</evidence>
<dbReference type="InterPro" id="IPR052156">
    <property type="entry name" value="BCAA_Transport_ATP-bd_LivF"/>
</dbReference>
<dbReference type="InterPro" id="IPR003439">
    <property type="entry name" value="ABC_transporter-like_ATP-bd"/>
</dbReference>
<organism evidence="7 8">
    <name type="scientific">Nitratireductor thuwali</name>
    <dbReference type="NCBI Taxonomy" id="2267699"/>
    <lineage>
        <taxon>Bacteria</taxon>
        <taxon>Pseudomonadati</taxon>
        <taxon>Pseudomonadota</taxon>
        <taxon>Alphaproteobacteria</taxon>
        <taxon>Hyphomicrobiales</taxon>
        <taxon>Phyllobacteriaceae</taxon>
        <taxon>Nitratireductor</taxon>
    </lineage>
</organism>